<evidence type="ECO:0000313" key="3">
    <source>
        <dbReference type="Proteomes" id="UP000260644"/>
    </source>
</evidence>
<organism evidence="2 3">
    <name type="scientific">Chitinophaga silvatica</name>
    <dbReference type="NCBI Taxonomy" id="2282649"/>
    <lineage>
        <taxon>Bacteria</taxon>
        <taxon>Pseudomonadati</taxon>
        <taxon>Bacteroidota</taxon>
        <taxon>Chitinophagia</taxon>
        <taxon>Chitinophagales</taxon>
        <taxon>Chitinophagaceae</taxon>
        <taxon>Chitinophaga</taxon>
    </lineage>
</organism>
<keyword evidence="3" id="KW-1185">Reference proteome</keyword>
<gene>
    <name evidence="2" type="ORF">DVR12_20880</name>
</gene>
<sequence length="158" mass="17972">MKVLVNDSEQLVIEHKNITTKITMLVLIAAGITMLLIYWLKDLEALFWLGMIILLGGVIGYLFVNTVTLSMHKQQKIASLKKAGVLKNSNQSFPYAEIDRFSIEIVATQQPLNDEDSYSSSESVYLRLLDKNGKKYNVFVGGNKRKMEEKLALIQRYI</sequence>
<dbReference type="Proteomes" id="UP000260644">
    <property type="component" value="Unassembled WGS sequence"/>
</dbReference>
<evidence type="ECO:0000256" key="1">
    <source>
        <dbReference type="SAM" id="Phobius"/>
    </source>
</evidence>
<protein>
    <submittedName>
        <fullName evidence="2">Uncharacterized protein</fullName>
    </submittedName>
</protein>
<keyword evidence="1" id="KW-0472">Membrane</keyword>
<dbReference type="AlphaFoldDB" id="A0A3E1Y641"/>
<reference evidence="2 3" key="1">
    <citation type="submission" date="2018-07" db="EMBL/GenBank/DDBJ databases">
        <title>Chitinophaga K2CV101002-2 sp. nov., isolated from a monsoon evergreen broad-leaved forest soil.</title>
        <authorList>
            <person name="Lv Y."/>
        </authorList>
    </citation>
    <scope>NUCLEOTIDE SEQUENCE [LARGE SCALE GENOMIC DNA]</scope>
    <source>
        <strain evidence="2 3">GDMCC 1.1288</strain>
    </source>
</reference>
<accession>A0A3E1Y641</accession>
<feature type="transmembrane region" description="Helical" evidence="1">
    <location>
        <begin position="21"/>
        <end position="40"/>
    </location>
</feature>
<proteinExistence type="predicted"/>
<dbReference type="OrthoDB" id="9897005at2"/>
<comment type="caution">
    <text evidence="2">The sequence shown here is derived from an EMBL/GenBank/DDBJ whole genome shotgun (WGS) entry which is preliminary data.</text>
</comment>
<name>A0A3E1Y641_9BACT</name>
<dbReference type="EMBL" id="QPMM01000011">
    <property type="protein sequence ID" value="RFS20172.1"/>
    <property type="molecule type" value="Genomic_DNA"/>
</dbReference>
<keyword evidence="1" id="KW-1133">Transmembrane helix</keyword>
<feature type="transmembrane region" description="Helical" evidence="1">
    <location>
        <begin position="46"/>
        <end position="64"/>
    </location>
</feature>
<dbReference type="RefSeq" id="WP_116977734.1">
    <property type="nucleotide sequence ID" value="NZ_QPMM01000011.1"/>
</dbReference>
<keyword evidence="1" id="KW-0812">Transmembrane</keyword>
<evidence type="ECO:0000313" key="2">
    <source>
        <dbReference type="EMBL" id="RFS20172.1"/>
    </source>
</evidence>